<dbReference type="PROSITE" id="PS50115">
    <property type="entry name" value="ARFGAP"/>
    <property type="match status" value="1"/>
</dbReference>
<keyword evidence="1" id="KW-0479">Metal-binding</keyword>
<dbReference type="PANTHER" id="PTHR45899">
    <property type="entry name" value="RHO GTPASE ACTIVATING PROTEIN AT 15B, ISOFORM C"/>
    <property type="match status" value="1"/>
</dbReference>
<dbReference type="PRINTS" id="PR00405">
    <property type="entry name" value="REVINTRACTNG"/>
</dbReference>
<dbReference type="SUPFAM" id="SSF50729">
    <property type="entry name" value="PH domain-like"/>
    <property type="match status" value="2"/>
</dbReference>
<dbReference type="Pfam" id="PF00169">
    <property type="entry name" value="PH"/>
    <property type="match status" value="1"/>
</dbReference>
<dbReference type="EMBL" id="BMAT01013976">
    <property type="protein sequence ID" value="GFS24014.1"/>
    <property type="molecule type" value="Genomic_DNA"/>
</dbReference>
<evidence type="ECO:0000259" key="3">
    <source>
        <dbReference type="PROSITE" id="PS50115"/>
    </source>
</evidence>
<dbReference type="InterPro" id="IPR001164">
    <property type="entry name" value="ArfGAP_dom"/>
</dbReference>
<dbReference type="InterPro" id="IPR001849">
    <property type="entry name" value="PH_domain"/>
</dbReference>
<gene>
    <name evidence="4" type="ORF">ElyMa_006992300</name>
</gene>
<protein>
    <submittedName>
        <fullName evidence="4">ARF-GAP with Rho-GAP domain, ANK repeat and PH domain-containing protein 1-like</fullName>
    </submittedName>
</protein>
<dbReference type="GO" id="GO:0005737">
    <property type="term" value="C:cytoplasm"/>
    <property type="evidence" value="ECO:0007669"/>
    <property type="project" value="TreeGrafter"/>
</dbReference>
<accession>A0AAV4JMM9</accession>
<dbReference type="PROSITE" id="PS50003">
    <property type="entry name" value="PH_DOMAIN"/>
    <property type="match status" value="2"/>
</dbReference>
<dbReference type="SUPFAM" id="SSF57863">
    <property type="entry name" value="ArfGap/RecO-like zinc finger"/>
    <property type="match status" value="1"/>
</dbReference>
<keyword evidence="5" id="KW-1185">Reference proteome</keyword>
<sequence>MKDVQDDIKVSEIISYCFLSISLMHEDVQDDIKADSFKFKVYTTLKDRVFVFSAEKRDDCTMWAQVLMVAIMEHKNSNQSDQAELTSRPDKEGFVRFANLKEYYVTITGQMLRYYQSLDDYQEGSPVHEIDMKLASVKANESKKLRLQLWVHYGHFDLIFPSEQELQQWRLAMEIAIAEGLADDTVLTKVYENISNQYCADCGAANPHWASINLGIVVCKNCAGIHRMFDFRITRIKSLRMDTRIWTPSLIEVS</sequence>
<proteinExistence type="predicted"/>
<dbReference type="InterPro" id="IPR011993">
    <property type="entry name" value="PH-like_dom_sf"/>
</dbReference>
<comment type="caution">
    <text evidence="4">The sequence shown here is derived from an EMBL/GenBank/DDBJ whole genome shotgun (WGS) entry which is preliminary data.</text>
</comment>
<dbReference type="Proteomes" id="UP000762676">
    <property type="component" value="Unassembled WGS sequence"/>
</dbReference>
<dbReference type="GO" id="GO:0008270">
    <property type="term" value="F:zinc ion binding"/>
    <property type="evidence" value="ECO:0007669"/>
    <property type="project" value="UniProtKB-KW"/>
</dbReference>
<keyword evidence="1" id="KW-0863">Zinc-finger</keyword>
<dbReference type="Pfam" id="PF01412">
    <property type="entry name" value="ArfGap"/>
    <property type="match status" value="1"/>
</dbReference>
<dbReference type="Gene3D" id="2.30.29.30">
    <property type="entry name" value="Pleckstrin-homology domain (PH domain)/Phosphotyrosine-binding domain (PTB)"/>
    <property type="match status" value="2"/>
</dbReference>
<feature type="domain" description="Arf-GAP" evidence="3">
    <location>
        <begin position="184"/>
        <end position="254"/>
    </location>
</feature>
<evidence type="ECO:0000259" key="2">
    <source>
        <dbReference type="PROSITE" id="PS50003"/>
    </source>
</evidence>
<dbReference type="InterPro" id="IPR052227">
    <property type="entry name" value="Arf-Rho-GAP_ANK-PH_domain"/>
</dbReference>
<reference evidence="4 5" key="1">
    <citation type="journal article" date="2021" name="Elife">
        <title>Chloroplast acquisition without the gene transfer in kleptoplastic sea slugs, Plakobranchus ocellatus.</title>
        <authorList>
            <person name="Maeda T."/>
            <person name="Takahashi S."/>
            <person name="Yoshida T."/>
            <person name="Shimamura S."/>
            <person name="Takaki Y."/>
            <person name="Nagai Y."/>
            <person name="Toyoda A."/>
            <person name="Suzuki Y."/>
            <person name="Arimoto A."/>
            <person name="Ishii H."/>
            <person name="Satoh N."/>
            <person name="Nishiyama T."/>
            <person name="Hasebe M."/>
            <person name="Maruyama T."/>
            <person name="Minagawa J."/>
            <person name="Obokata J."/>
            <person name="Shigenobu S."/>
        </authorList>
    </citation>
    <scope>NUCLEOTIDE SEQUENCE [LARGE SCALE GENOMIC DNA]</scope>
</reference>
<dbReference type="GO" id="GO:0005096">
    <property type="term" value="F:GTPase activator activity"/>
    <property type="evidence" value="ECO:0007669"/>
    <property type="project" value="InterPro"/>
</dbReference>
<dbReference type="InterPro" id="IPR038508">
    <property type="entry name" value="ArfGAP_dom_sf"/>
</dbReference>
<dbReference type="InterPro" id="IPR037278">
    <property type="entry name" value="ARFGAP/RecO"/>
</dbReference>
<keyword evidence="1" id="KW-0862">Zinc</keyword>
<evidence type="ECO:0000256" key="1">
    <source>
        <dbReference type="PROSITE-ProRule" id="PRU00288"/>
    </source>
</evidence>
<dbReference type="SMART" id="SM00233">
    <property type="entry name" value="PH"/>
    <property type="match status" value="1"/>
</dbReference>
<organism evidence="4 5">
    <name type="scientific">Elysia marginata</name>
    <dbReference type="NCBI Taxonomy" id="1093978"/>
    <lineage>
        <taxon>Eukaryota</taxon>
        <taxon>Metazoa</taxon>
        <taxon>Spiralia</taxon>
        <taxon>Lophotrochozoa</taxon>
        <taxon>Mollusca</taxon>
        <taxon>Gastropoda</taxon>
        <taxon>Heterobranchia</taxon>
        <taxon>Euthyneura</taxon>
        <taxon>Panpulmonata</taxon>
        <taxon>Sacoglossa</taxon>
        <taxon>Placobranchoidea</taxon>
        <taxon>Plakobranchidae</taxon>
        <taxon>Elysia</taxon>
    </lineage>
</organism>
<name>A0AAV4JMM9_9GAST</name>
<dbReference type="GO" id="GO:0005547">
    <property type="term" value="F:phosphatidylinositol-3,4,5-trisphosphate binding"/>
    <property type="evidence" value="ECO:0007669"/>
    <property type="project" value="TreeGrafter"/>
</dbReference>
<evidence type="ECO:0000313" key="5">
    <source>
        <dbReference type="Proteomes" id="UP000762676"/>
    </source>
</evidence>
<dbReference type="AlphaFoldDB" id="A0AAV4JMM9"/>
<dbReference type="PANTHER" id="PTHR45899:SF2">
    <property type="entry name" value="RHO GTPASE ACTIVATING PROTEIN AT 15B, ISOFORM C"/>
    <property type="match status" value="1"/>
</dbReference>
<dbReference type="Gene3D" id="1.10.220.150">
    <property type="entry name" value="Arf GTPase activating protein"/>
    <property type="match status" value="1"/>
</dbReference>
<feature type="domain" description="PH" evidence="2">
    <location>
        <begin position="88"/>
        <end position="178"/>
    </location>
</feature>
<feature type="domain" description="PH" evidence="2">
    <location>
        <begin position="1"/>
        <end position="72"/>
    </location>
</feature>
<evidence type="ECO:0000313" key="4">
    <source>
        <dbReference type="EMBL" id="GFS24014.1"/>
    </source>
</evidence>